<sequence>MGMSEQPSTRTRRGRAIAVYGLLVVAPVLLTVGLLVGGDGGGTATTAVETVAGHPLAHLLLAIAVVVAACKLVGALLQRIGQPPVIGEIAAGILLGPSALGAAWPEGAAALFPPSVLPELNALAQVGVVLFVFLTGLELNTRLLRGKGHLAVVVSHVSIAVPFLLGVALAVFAYTRFAPEGIGFLAFALFFGVSLSVTALPVLVRILQDVGLLRTEVGVVALTCAVVDDVTAWTLLAVVVALVTASSMTGVVVTLVLAAVFIAFLLLVARPLLERLARRTSESALRKLAPLALVGVLLCAMSTEWIGVHAMFGAFMFGLVFPRDNAAESWLRQNTGGLTAAVLLPLFFAYSGLRTDIGLLADGGLWLWCAAIVFVAVVGKLGGAAIAARSVGETWNRSLQIGTLMNCRGLTELVVLNVGLQLGVLSPTLFTMLVLMALISTAMAAPLATWFARREGTLVEVPRQRRSSRLPVPRP</sequence>
<evidence type="ECO:0000256" key="5">
    <source>
        <dbReference type="ARBA" id="ARBA00023065"/>
    </source>
</evidence>
<dbReference type="InterPro" id="IPR006153">
    <property type="entry name" value="Cation/H_exchanger_TM"/>
</dbReference>
<comment type="caution">
    <text evidence="9">The sequence shown here is derived from an EMBL/GenBank/DDBJ whole genome shotgun (WGS) entry which is preliminary data.</text>
</comment>
<organism evidence="9 10">
    <name type="scientific">Amycolatopsis lurida NRRL 2430</name>
    <dbReference type="NCBI Taxonomy" id="1460371"/>
    <lineage>
        <taxon>Bacteria</taxon>
        <taxon>Bacillati</taxon>
        <taxon>Actinomycetota</taxon>
        <taxon>Actinomycetes</taxon>
        <taxon>Pseudonocardiales</taxon>
        <taxon>Pseudonocardiaceae</taxon>
        <taxon>Amycolatopsis</taxon>
    </lineage>
</organism>
<evidence type="ECO:0000256" key="1">
    <source>
        <dbReference type="ARBA" id="ARBA00004141"/>
    </source>
</evidence>
<feature type="transmembrane region" description="Helical" evidence="7">
    <location>
        <begin position="84"/>
        <end position="104"/>
    </location>
</feature>
<feature type="transmembrane region" description="Helical" evidence="7">
    <location>
        <begin position="290"/>
        <end position="315"/>
    </location>
</feature>
<name>A0A2P2FIH6_AMYLU</name>
<keyword evidence="6 7" id="KW-0472">Membrane</keyword>
<dbReference type="GO" id="GO:0016020">
    <property type="term" value="C:membrane"/>
    <property type="evidence" value="ECO:0007669"/>
    <property type="project" value="UniProtKB-SubCell"/>
</dbReference>
<keyword evidence="5" id="KW-0406">Ion transport</keyword>
<feature type="transmembrane region" description="Helical" evidence="7">
    <location>
        <begin position="116"/>
        <end position="137"/>
    </location>
</feature>
<dbReference type="GO" id="GO:1902600">
    <property type="term" value="P:proton transmembrane transport"/>
    <property type="evidence" value="ECO:0007669"/>
    <property type="project" value="InterPro"/>
</dbReference>
<feature type="transmembrane region" description="Helical" evidence="7">
    <location>
        <begin position="219"/>
        <end position="243"/>
    </location>
</feature>
<keyword evidence="4 7" id="KW-1133">Transmembrane helix</keyword>
<feature type="transmembrane region" description="Helical" evidence="7">
    <location>
        <begin position="429"/>
        <end position="452"/>
    </location>
</feature>
<reference evidence="9 10" key="1">
    <citation type="journal article" date="2014" name="Genome Announc.">
        <title>Draft Genome Sequence of Amycolatopsis lurida NRRL 2430, Producer of the Glycopeptide Family Antibiotic Ristocetin.</title>
        <authorList>
            <person name="Kwun M.J."/>
            <person name="Hong H.J."/>
        </authorList>
    </citation>
    <scope>NUCLEOTIDE SEQUENCE [LARGE SCALE GENOMIC DNA]</scope>
    <source>
        <strain evidence="9 10">NRRL 2430</strain>
    </source>
</reference>
<protein>
    <recommendedName>
        <fullName evidence="8">Cation/H+ exchanger transmembrane domain-containing protein</fullName>
    </recommendedName>
</protein>
<dbReference type="EMBL" id="JFBM01000043">
    <property type="protein sequence ID" value="KFU76521.1"/>
    <property type="molecule type" value="Genomic_DNA"/>
</dbReference>
<evidence type="ECO:0000313" key="9">
    <source>
        <dbReference type="EMBL" id="KFU76521.1"/>
    </source>
</evidence>
<dbReference type="InterPro" id="IPR038770">
    <property type="entry name" value="Na+/solute_symporter_sf"/>
</dbReference>
<feature type="transmembrane region" description="Helical" evidence="7">
    <location>
        <begin position="56"/>
        <end position="77"/>
    </location>
</feature>
<evidence type="ECO:0000256" key="2">
    <source>
        <dbReference type="ARBA" id="ARBA00022448"/>
    </source>
</evidence>
<evidence type="ECO:0000259" key="8">
    <source>
        <dbReference type="Pfam" id="PF00999"/>
    </source>
</evidence>
<evidence type="ECO:0000313" key="10">
    <source>
        <dbReference type="Proteomes" id="UP000256220"/>
    </source>
</evidence>
<dbReference type="Pfam" id="PF00999">
    <property type="entry name" value="Na_H_Exchanger"/>
    <property type="match status" value="1"/>
</dbReference>
<feature type="transmembrane region" description="Helical" evidence="7">
    <location>
        <begin position="149"/>
        <end position="175"/>
    </location>
</feature>
<comment type="subcellular location">
    <subcellularLocation>
        <location evidence="1">Membrane</location>
        <topology evidence="1">Multi-pass membrane protein</topology>
    </subcellularLocation>
</comment>
<feature type="transmembrane region" description="Helical" evidence="7">
    <location>
        <begin position="335"/>
        <end position="353"/>
    </location>
</feature>
<dbReference type="PANTHER" id="PTHR32468:SF0">
    <property type="entry name" value="K(+)_H(+) ANTIPORTER 1"/>
    <property type="match status" value="1"/>
</dbReference>
<dbReference type="PANTHER" id="PTHR32468">
    <property type="entry name" value="CATION/H + ANTIPORTER"/>
    <property type="match status" value="1"/>
</dbReference>
<keyword evidence="3 7" id="KW-0812">Transmembrane</keyword>
<dbReference type="AlphaFoldDB" id="A0A2P2FIH6"/>
<dbReference type="Proteomes" id="UP000256220">
    <property type="component" value="Unassembled WGS sequence"/>
</dbReference>
<feature type="transmembrane region" description="Helical" evidence="7">
    <location>
        <begin position="16"/>
        <end position="36"/>
    </location>
</feature>
<evidence type="ECO:0000256" key="4">
    <source>
        <dbReference type="ARBA" id="ARBA00022989"/>
    </source>
</evidence>
<feature type="transmembrane region" description="Helical" evidence="7">
    <location>
        <begin position="181"/>
        <end position="207"/>
    </location>
</feature>
<feature type="domain" description="Cation/H+ exchanger transmembrane" evidence="8">
    <location>
        <begin position="72"/>
        <end position="447"/>
    </location>
</feature>
<proteinExistence type="predicted"/>
<keyword evidence="10" id="KW-1185">Reference proteome</keyword>
<feature type="transmembrane region" description="Helical" evidence="7">
    <location>
        <begin position="249"/>
        <end position="269"/>
    </location>
</feature>
<gene>
    <name evidence="9" type="ORF">BB31_35995</name>
</gene>
<feature type="transmembrane region" description="Helical" evidence="7">
    <location>
        <begin position="365"/>
        <end position="388"/>
    </location>
</feature>
<dbReference type="GO" id="GO:0015297">
    <property type="term" value="F:antiporter activity"/>
    <property type="evidence" value="ECO:0007669"/>
    <property type="project" value="InterPro"/>
</dbReference>
<evidence type="ECO:0000256" key="6">
    <source>
        <dbReference type="ARBA" id="ARBA00023136"/>
    </source>
</evidence>
<dbReference type="InterPro" id="IPR050794">
    <property type="entry name" value="CPA2_transporter"/>
</dbReference>
<accession>A0A2P2FIH6</accession>
<evidence type="ECO:0000256" key="7">
    <source>
        <dbReference type="SAM" id="Phobius"/>
    </source>
</evidence>
<keyword evidence="2" id="KW-0813">Transport</keyword>
<evidence type="ECO:0000256" key="3">
    <source>
        <dbReference type="ARBA" id="ARBA00022692"/>
    </source>
</evidence>
<dbReference type="Gene3D" id="1.20.1530.20">
    <property type="match status" value="1"/>
</dbReference>